<feature type="region of interest" description="Disordered" evidence="2">
    <location>
        <begin position="149"/>
        <end position="168"/>
    </location>
</feature>
<comment type="caution">
    <text evidence="3">The sequence shown here is derived from an EMBL/GenBank/DDBJ whole genome shotgun (WGS) entry which is preliminary data.</text>
</comment>
<organism evidence="3 4">
    <name type="scientific">Entomortierella parvispora</name>
    <dbReference type="NCBI Taxonomy" id="205924"/>
    <lineage>
        <taxon>Eukaryota</taxon>
        <taxon>Fungi</taxon>
        <taxon>Fungi incertae sedis</taxon>
        <taxon>Mucoromycota</taxon>
        <taxon>Mortierellomycotina</taxon>
        <taxon>Mortierellomycetes</taxon>
        <taxon>Mortierellales</taxon>
        <taxon>Mortierellaceae</taxon>
        <taxon>Entomortierella</taxon>
    </lineage>
</organism>
<keyword evidence="4" id="KW-1185">Reference proteome</keyword>
<proteinExistence type="predicted"/>
<dbReference type="AlphaFoldDB" id="A0A9P3H8T9"/>
<keyword evidence="1" id="KW-0175">Coiled coil</keyword>
<reference evidence="3" key="2">
    <citation type="journal article" date="2022" name="Microbiol. Resour. Announc.">
        <title>Whole-Genome Sequence of Entomortierella parvispora E1425, a Mucoromycotan Fungus Associated with Burkholderiaceae-Related Endosymbiotic Bacteria.</title>
        <authorList>
            <person name="Herlambang A."/>
            <person name="Guo Y."/>
            <person name="Takashima Y."/>
            <person name="Narisawa K."/>
            <person name="Ohta H."/>
            <person name="Nishizawa T."/>
        </authorList>
    </citation>
    <scope>NUCLEOTIDE SEQUENCE</scope>
    <source>
        <strain evidence="3">E1425</strain>
    </source>
</reference>
<dbReference type="EMBL" id="BQFW01000006">
    <property type="protein sequence ID" value="GJJ71938.1"/>
    <property type="molecule type" value="Genomic_DNA"/>
</dbReference>
<evidence type="ECO:0000313" key="3">
    <source>
        <dbReference type="EMBL" id="GJJ71938.1"/>
    </source>
</evidence>
<reference evidence="3" key="1">
    <citation type="submission" date="2021-11" db="EMBL/GenBank/DDBJ databases">
        <authorList>
            <person name="Herlambang A."/>
            <person name="Guo Y."/>
            <person name="Takashima Y."/>
            <person name="Nishizawa T."/>
        </authorList>
    </citation>
    <scope>NUCLEOTIDE SEQUENCE</scope>
    <source>
        <strain evidence="3">E1425</strain>
    </source>
</reference>
<evidence type="ECO:0000313" key="4">
    <source>
        <dbReference type="Proteomes" id="UP000827284"/>
    </source>
</evidence>
<dbReference type="Proteomes" id="UP000827284">
    <property type="component" value="Unassembled WGS sequence"/>
</dbReference>
<gene>
    <name evidence="3" type="ORF">EMPS_04295</name>
</gene>
<protein>
    <submittedName>
        <fullName evidence="3">Uncharacterized protein</fullName>
    </submittedName>
</protein>
<feature type="region of interest" description="Disordered" evidence="2">
    <location>
        <begin position="58"/>
        <end position="126"/>
    </location>
</feature>
<accession>A0A9P3H8T9</accession>
<evidence type="ECO:0000256" key="2">
    <source>
        <dbReference type="SAM" id="MobiDB-lite"/>
    </source>
</evidence>
<name>A0A9P3H8T9_9FUNG</name>
<sequence length="259" mass="28085">MESIPSLVDLCLSQSRPSSPDAGCNISNFSFTDSDSNRPLSFGLDLSDPVAHSMVKHNQPKASPLRPVMVPSDSGGPAQEISSDEGIRQVQTNRSPMARDNQNQPNPLPPLFSEACAHPDGSMAQEQIQARASPVSAMIVYSRSDHETRAFRSRASNPSTPTATALGSADPVRVYPGTGSLRQLQDWTKSALSSLENEIQMSTGLTKLKMDAIQTTVRLNEAIAMALELDSELKQQRKKIEELEEALEALPSTNSGRKR</sequence>
<feature type="coiled-coil region" evidence="1">
    <location>
        <begin position="219"/>
        <end position="253"/>
    </location>
</feature>
<feature type="compositionally biased region" description="Polar residues" evidence="2">
    <location>
        <begin position="154"/>
        <end position="165"/>
    </location>
</feature>
<evidence type="ECO:0000256" key="1">
    <source>
        <dbReference type="SAM" id="Coils"/>
    </source>
</evidence>